<evidence type="ECO:0000313" key="3">
    <source>
        <dbReference type="Proteomes" id="UP000596661"/>
    </source>
</evidence>
<sequence>MVDTLPEGCPIPTAKGNSIAEFVVTVAKHTSERSPPRQNRPDLRSRRRRLQEMEDQGEVRPATTKEAECKEQERVARVLPFGGFNEKGEPVSETGEVLEAGWDYVEEEYTEAHPINRRGPKGARWRVLCALKKRYGDPFGQKSPAKRSKVDDMPPKSIIPNTKTPQLIVENSLVIPPTEVYEEAVSNVNLPAKKNSKSQSTVAPSKGSKGGGTDGPGLPKPLATPTILNLETNKGKEMLQFY</sequence>
<dbReference type="AlphaFoldDB" id="A0A803QC38"/>
<name>A0A803QC38_CANSA</name>
<accession>A0A803QC38</accession>
<keyword evidence="3" id="KW-1185">Reference proteome</keyword>
<feature type="compositionally biased region" description="Basic and acidic residues" evidence="1">
    <location>
        <begin position="29"/>
        <end position="44"/>
    </location>
</feature>
<dbReference type="EMBL" id="UZAU01000690">
    <property type="status" value="NOT_ANNOTATED_CDS"/>
    <property type="molecule type" value="Genomic_DNA"/>
</dbReference>
<evidence type="ECO:0000256" key="1">
    <source>
        <dbReference type="SAM" id="MobiDB-lite"/>
    </source>
</evidence>
<protein>
    <submittedName>
        <fullName evidence="2">Uncharacterized protein</fullName>
    </submittedName>
</protein>
<reference evidence="2" key="2">
    <citation type="submission" date="2021-03" db="UniProtKB">
        <authorList>
            <consortium name="EnsemblPlants"/>
        </authorList>
    </citation>
    <scope>IDENTIFICATION</scope>
</reference>
<dbReference type="Gramene" id="evm.model.08.702">
    <property type="protein sequence ID" value="cds.evm.model.08.702"/>
    <property type="gene ID" value="evm.TU.08.702"/>
</dbReference>
<feature type="region of interest" description="Disordered" evidence="1">
    <location>
        <begin position="27"/>
        <end position="70"/>
    </location>
</feature>
<dbReference type="Proteomes" id="UP000596661">
    <property type="component" value="Chromosome 8"/>
</dbReference>
<evidence type="ECO:0000313" key="2">
    <source>
        <dbReference type="EnsemblPlants" id="cds.evm.model.08.702"/>
    </source>
</evidence>
<organism evidence="2 3">
    <name type="scientific">Cannabis sativa</name>
    <name type="common">Hemp</name>
    <name type="synonym">Marijuana</name>
    <dbReference type="NCBI Taxonomy" id="3483"/>
    <lineage>
        <taxon>Eukaryota</taxon>
        <taxon>Viridiplantae</taxon>
        <taxon>Streptophyta</taxon>
        <taxon>Embryophyta</taxon>
        <taxon>Tracheophyta</taxon>
        <taxon>Spermatophyta</taxon>
        <taxon>Magnoliopsida</taxon>
        <taxon>eudicotyledons</taxon>
        <taxon>Gunneridae</taxon>
        <taxon>Pentapetalae</taxon>
        <taxon>rosids</taxon>
        <taxon>fabids</taxon>
        <taxon>Rosales</taxon>
        <taxon>Cannabaceae</taxon>
        <taxon>Cannabis</taxon>
    </lineage>
</organism>
<feature type="region of interest" description="Disordered" evidence="1">
    <location>
        <begin position="188"/>
        <end position="229"/>
    </location>
</feature>
<feature type="region of interest" description="Disordered" evidence="1">
    <location>
        <begin position="138"/>
        <end position="161"/>
    </location>
</feature>
<reference evidence="2" key="1">
    <citation type="submission" date="2018-11" db="EMBL/GenBank/DDBJ databases">
        <authorList>
            <person name="Grassa J C."/>
        </authorList>
    </citation>
    <scope>NUCLEOTIDE SEQUENCE [LARGE SCALE GENOMIC DNA]</scope>
</reference>
<proteinExistence type="predicted"/>
<dbReference type="EnsemblPlants" id="evm.model.08.702">
    <property type="protein sequence ID" value="cds.evm.model.08.702"/>
    <property type="gene ID" value="evm.TU.08.702"/>
</dbReference>